<sequence length="330" mass="35486">MLRIHMTAADLGRVRLARAPALMWETALSVQWLTERPTGPAGAHWFGAVAARLPSATGLLGHLIPPRGYFPDFLTPYGAAADLPDALEPVLCTPPARIREDLALLPARSRSSFGVRTLATGDVHHLAHAVHRYHRVAVHPFRAAMHDSVAREHARAADLMTNGGTETLLSSLSPHLRWRPPVLEVAYPTDRELRLDGRGLLLVPSYFCHSLPITLVRQDATPVLVHPVSLRTHPTALDHSQPLTDLLGRSRAAVLQAAAHGGNTTQLADEADVLISSASQHLAVLRRAGLISSRRQANAVVHRVTPLGADLLGGARPVAPPDPSVSASCR</sequence>
<dbReference type="InterPro" id="IPR036390">
    <property type="entry name" value="WH_DNA-bd_sf"/>
</dbReference>
<evidence type="ECO:0000256" key="3">
    <source>
        <dbReference type="ARBA" id="ARBA00023163"/>
    </source>
</evidence>
<keyword evidence="7" id="KW-1185">Reference proteome</keyword>
<dbReference type="PANTHER" id="PTHR43132">
    <property type="entry name" value="ARSENICAL RESISTANCE OPERON REPRESSOR ARSR-RELATED"/>
    <property type="match status" value="1"/>
</dbReference>
<dbReference type="CDD" id="cd00090">
    <property type="entry name" value="HTH_ARSR"/>
    <property type="match status" value="1"/>
</dbReference>
<dbReference type="SMART" id="SM00418">
    <property type="entry name" value="HTH_ARSR"/>
    <property type="match status" value="1"/>
</dbReference>
<feature type="domain" description="HTH arsR-type" evidence="5">
    <location>
        <begin position="245"/>
        <end position="317"/>
    </location>
</feature>
<accession>A0ABW9HL95</accession>
<keyword evidence="1" id="KW-0805">Transcription regulation</keyword>
<comment type="caution">
    <text evidence="6">The sequence shown here is derived from an EMBL/GenBank/DDBJ whole genome shotgun (WGS) entry which is preliminary data.</text>
</comment>
<dbReference type="PANTHER" id="PTHR43132:SF8">
    <property type="entry name" value="HTH-TYPE TRANSCRIPTIONAL REGULATOR KMTR"/>
    <property type="match status" value="1"/>
</dbReference>
<evidence type="ECO:0000256" key="1">
    <source>
        <dbReference type="ARBA" id="ARBA00023015"/>
    </source>
</evidence>
<dbReference type="InterPro" id="IPR001845">
    <property type="entry name" value="HTH_ArsR_DNA-bd_dom"/>
</dbReference>
<evidence type="ECO:0000313" key="7">
    <source>
        <dbReference type="Proteomes" id="UP001631957"/>
    </source>
</evidence>
<reference evidence="6 7" key="1">
    <citation type="submission" date="2024-12" db="EMBL/GenBank/DDBJ databases">
        <title>Forecasting of Potato common scab and diversities of Pathogenic streptomyces spp. in china.</title>
        <authorList>
            <person name="Handique U."/>
            <person name="Wu J."/>
        </authorList>
    </citation>
    <scope>NUCLEOTIDE SEQUENCE [LARGE SCALE GENOMIC DNA]</scope>
    <source>
        <strain evidence="6 7">ZRIMU1530</strain>
    </source>
</reference>
<dbReference type="SUPFAM" id="SSF46785">
    <property type="entry name" value="Winged helix' DNA-binding domain"/>
    <property type="match status" value="1"/>
</dbReference>
<protein>
    <submittedName>
        <fullName evidence="6">ArsR/SmtB family transcription factor</fullName>
    </submittedName>
</protein>
<dbReference type="InterPro" id="IPR036388">
    <property type="entry name" value="WH-like_DNA-bd_sf"/>
</dbReference>
<gene>
    <name evidence="6" type="ORF">ACKI18_07115</name>
</gene>
<dbReference type="InterPro" id="IPR051011">
    <property type="entry name" value="Metal_resp_trans_reg"/>
</dbReference>
<dbReference type="Gene3D" id="1.10.10.10">
    <property type="entry name" value="Winged helix-like DNA-binding domain superfamily/Winged helix DNA-binding domain"/>
    <property type="match status" value="1"/>
</dbReference>
<dbReference type="RefSeq" id="WP_409120795.1">
    <property type="nucleotide sequence ID" value="NZ_JBJVNI010000003.1"/>
</dbReference>
<keyword evidence="3" id="KW-0804">Transcription</keyword>
<feature type="region of interest" description="Disordered" evidence="4">
    <location>
        <begin position="311"/>
        <end position="330"/>
    </location>
</feature>
<evidence type="ECO:0000256" key="2">
    <source>
        <dbReference type="ARBA" id="ARBA00023125"/>
    </source>
</evidence>
<keyword evidence="2" id="KW-0238">DNA-binding</keyword>
<evidence type="ECO:0000313" key="6">
    <source>
        <dbReference type="EMBL" id="MFM9608476.1"/>
    </source>
</evidence>
<dbReference type="EMBL" id="JBJVNI010000003">
    <property type="protein sequence ID" value="MFM9608476.1"/>
    <property type="molecule type" value="Genomic_DNA"/>
</dbReference>
<organism evidence="6 7">
    <name type="scientific">Streptomyces niveiscabiei</name>
    <dbReference type="NCBI Taxonomy" id="164115"/>
    <lineage>
        <taxon>Bacteria</taxon>
        <taxon>Bacillati</taxon>
        <taxon>Actinomycetota</taxon>
        <taxon>Actinomycetes</taxon>
        <taxon>Kitasatosporales</taxon>
        <taxon>Streptomycetaceae</taxon>
        <taxon>Streptomyces</taxon>
    </lineage>
</organism>
<dbReference type="Proteomes" id="UP001631957">
    <property type="component" value="Unassembled WGS sequence"/>
</dbReference>
<dbReference type="InterPro" id="IPR011991">
    <property type="entry name" value="ArsR-like_HTH"/>
</dbReference>
<proteinExistence type="predicted"/>
<name>A0ABW9HL95_9ACTN</name>
<evidence type="ECO:0000259" key="5">
    <source>
        <dbReference type="SMART" id="SM00418"/>
    </source>
</evidence>
<evidence type="ECO:0000256" key="4">
    <source>
        <dbReference type="SAM" id="MobiDB-lite"/>
    </source>
</evidence>